<sequence>MTNLNPWQRKPQPPCPTICRLIGNSNIQCSSVTMNRKILRAGITSMTNELSKCFNETGNDSNAICMDWTAMNRFDH</sequence>
<keyword evidence="2" id="KW-1185">Reference proteome</keyword>
<comment type="caution">
    <text evidence="1">The sequence shown here is derived from an EMBL/GenBank/DDBJ whole genome shotgun (WGS) entry which is preliminary data.</text>
</comment>
<evidence type="ECO:0000313" key="2">
    <source>
        <dbReference type="Proteomes" id="UP001151532"/>
    </source>
</evidence>
<accession>A0A9Q0PF62</accession>
<dbReference type="Proteomes" id="UP001151532">
    <property type="component" value="Chromosome 2"/>
</dbReference>
<evidence type="ECO:0000313" key="1">
    <source>
        <dbReference type="EMBL" id="KAJ6686934.1"/>
    </source>
</evidence>
<organism evidence="1 2">
    <name type="scientific">Salix purpurea</name>
    <name type="common">Purple osier willow</name>
    <dbReference type="NCBI Taxonomy" id="77065"/>
    <lineage>
        <taxon>Eukaryota</taxon>
        <taxon>Viridiplantae</taxon>
        <taxon>Streptophyta</taxon>
        <taxon>Embryophyta</taxon>
        <taxon>Tracheophyta</taxon>
        <taxon>Spermatophyta</taxon>
        <taxon>Magnoliopsida</taxon>
        <taxon>eudicotyledons</taxon>
        <taxon>Gunneridae</taxon>
        <taxon>Pentapetalae</taxon>
        <taxon>rosids</taxon>
        <taxon>fabids</taxon>
        <taxon>Malpighiales</taxon>
        <taxon>Salicaceae</taxon>
        <taxon>Saliceae</taxon>
        <taxon>Salix</taxon>
    </lineage>
</organism>
<proteinExistence type="predicted"/>
<gene>
    <name evidence="1" type="ORF">OIU79_016639</name>
</gene>
<name>A0A9Q0PF62_SALPP</name>
<protein>
    <submittedName>
        <fullName evidence="1">Uncharacterized protein</fullName>
    </submittedName>
</protein>
<dbReference type="AlphaFoldDB" id="A0A9Q0PF62"/>
<reference evidence="1" key="1">
    <citation type="submission" date="2022-11" db="EMBL/GenBank/DDBJ databases">
        <authorList>
            <person name="Hyden B.L."/>
            <person name="Feng K."/>
            <person name="Yates T."/>
            <person name="Jawdy S."/>
            <person name="Smart L.B."/>
            <person name="Muchero W."/>
        </authorList>
    </citation>
    <scope>NUCLEOTIDE SEQUENCE</scope>
    <source>
        <tissue evidence="1">Shoot tip</tissue>
    </source>
</reference>
<reference evidence="1" key="2">
    <citation type="journal article" date="2023" name="Int. J. Mol. Sci.">
        <title>De Novo Assembly and Annotation of 11 Diverse Shrub Willow (Salix) Genomes Reveals Novel Gene Organization in Sex-Linked Regions.</title>
        <authorList>
            <person name="Hyden B."/>
            <person name="Feng K."/>
            <person name="Yates T.B."/>
            <person name="Jawdy S."/>
            <person name="Cereghino C."/>
            <person name="Smart L.B."/>
            <person name="Muchero W."/>
        </authorList>
    </citation>
    <scope>NUCLEOTIDE SEQUENCE</scope>
    <source>
        <tissue evidence="1">Shoot tip</tissue>
    </source>
</reference>
<dbReference type="EMBL" id="JAPFFK010000019">
    <property type="protein sequence ID" value="KAJ6686934.1"/>
    <property type="molecule type" value="Genomic_DNA"/>
</dbReference>